<evidence type="ECO:0000256" key="7">
    <source>
        <dbReference type="ARBA" id="ARBA00022630"/>
    </source>
</evidence>
<dbReference type="InterPro" id="IPR039261">
    <property type="entry name" value="FNR_nucleotide-bd"/>
</dbReference>
<dbReference type="Gene3D" id="3.40.50.80">
    <property type="entry name" value="Nucleotide-binding domain of ferredoxin-NADP reductase (FNR) module"/>
    <property type="match status" value="1"/>
</dbReference>
<dbReference type="KEGG" id="uam:UABAM_04826"/>
<keyword evidence="16" id="KW-0175">Coiled coil</keyword>
<dbReference type="PANTHER" id="PTHR43396:SF3">
    <property type="entry name" value="FLAVOHEMOPROTEIN"/>
    <property type="match status" value="1"/>
</dbReference>
<evidence type="ECO:0000259" key="18">
    <source>
        <dbReference type="PROSITE" id="PS50006"/>
    </source>
</evidence>
<evidence type="ECO:0000256" key="16">
    <source>
        <dbReference type="SAM" id="Coils"/>
    </source>
</evidence>
<feature type="domain" description="2Fe-2S ferredoxin-type" evidence="19">
    <location>
        <begin position="458"/>
        <end position="538"/>
    </location>
</feature>
<evidence type="ECO:0000256" key="10">
    <source>
        <dbReference type="ARBA" id="ARBA00022857"/>
    </source>
</evidence>
<dbReference type="SUPFAM" id="SSF63380">
    <property type="entry name" value="Riboflavin synthase domain-like"/>
    <property type="match status" value="1"/>
</dbReference>
<dbReference type="CDD" id="cd00060">
    <property type="entry name" value="FHA"/>
    <property type="match status" value="1"/>
</dbReference>
<keyword evidence="5" id="KW-0349">Heme</keyword>
<dbReference type="PROSITE" id="PS00197">
    <property type="entry name" value="2FE2S_FER_1"/>
    <property type="match status" value="1"/>
</dbReference>
<keyword evidence="6" id="KW-0813">Transport</keyword>
<feature type="coiled-coil region" evidence="16">
    <location>
        <begin position="44"/>
        <end position="71"/>
    </location>
</feature>
<dbReference type="Gene3D" id="2.60.200.20">
    <property type="match status" value="1"/>
</dbReference>
<comment type="cofactor">
    <cofactor evidence="2">
        <name>FAD</name>
        <dbReference type="ChEBI" id="CHEBI:57692"/>
    </cofactor>
</comment>
<evidence type="ECO:0000259" key="20">
    <source>
        <dbReference type="PROSITE" id="PS51384"/>
    </source>
</evidence>
<keyword evidence="6" id="KW-0561">Oxygen transport</keyword>
<evidence type="ECO:0000256" key="8">
    <source>
        <dbReference type="ARBA" id="ARBA00022723"/>
    </source>
</evidence>
<evidence type="ECO:0000256" key="17">
    <source>
        <dbReference type="SAM" id="Phobius"/>
    </source>
</evidence>
<keyword evidence="12" id="KW-0408">Iron</keyword>
<comment type="cofactor">
    <cofactor evidence="1">
        <name>heme b</name>
        <dbReference type="ChEBI" id="CHEBI:60344"/>
    </cofactor>
</comment>
<dbReference type="InterPro" id="IPR017938">
    <property type="entry name" value="Riboflavin_synthase-like_b-brl"/>
</dbReference>
<dbReference type="CDD" id="cd06184">
    <property type="entry name" value="flavohem_like_fad_nad_binding"/>
    <property type="match status" value="1"/>
</dbReference>
<dbReference type="Pfam" id="PF00175">
    <property type="entry name" value="NAD_binding_1"/>
    <property type="match status" value="1"/>
</dbReference>
<evidence type="ECO:0000313" key="22">
    <source>
        <dbReference type="Proteomes" id="UP000326354"/>
    </source>
</evidence>
<dbReference type="GO" id="GO:0005344">
    <property type="term" value="F:oxygen carrier activity"/>
    <property type="evidence" value="ECO:0007669"/>
    <property type="project" value="UniProtKB-KW"/>
</dbReference>
<evidence type="ECO:0000256" key="3">
    <source>
        <dbReference type="ARBA" id="ARBA00006401"/>
    </source>
</evidence>
<evidence type="ECO:0000256" key="6">
    <source>
        <dbReference type="ARBA" id="ARBA00022621"/>
    </source>
</evidence>
<dbReference type="EMBL" id="AP019860">
    <property type="protein sequence ID" value="BBM86440.1"/>
    <property type="molecule type" value="Genomic_DNA"/>
</dbReference>
<dbReference type="InterPro" id="IPR012675">
    <property type="entry name" value="Beta-grasp_dom_sf"/>
</dbReference>
<evidence type="ECO:0000256" key="4">
    <source>
        <dbReference type="ARBA" id="ARBA00012229"/>
    </source>
</evidence>
<evidence type="ECO:0000256" key="9">
    <source>
        <dbReference type="ARBA" id="ARBA00022827"/>
    </source>
</evidence>
<dbReference type="PRINTS" id="PR00371">
    <property type="entry name" value="FPNCR"/>
</dbReference>
<dbReference type="GO" id="GO:0046872">
    <property type="term" value="F:metal ion binding"/>
    <property type="evidence" value="ECO:0007669"/>
    <property type="project" value="UniProtKB-KW"/>
</dbReference>
<evidence type="ECO:0000256" key="14">
    <source>
        <dbReference type="ARBA" id="ARBA00048649"/>
    </source>
</evidence>
<dbReference type="InterPro" id="IPR008984">
    <property type="entry name" value="SMAD_FHA_dom_sf"/>
</dbReference>
<dbReference type="InterPro" id="IPR036010">
    <property type="entry name" value="2Fe-2S_ferredoxin-like_sf"/>
</dbReference>
<dbReference type="CDD" id="cd00207">
    <property type="entry name" value="fer2"/>
    <property type="match status" value="1"/>
</dbReference>
<dbReference type="InterPro" id="IPR006058">
    <property type="entry name" value="2Fe2S_fd_BS"/>
</dbReference>
<keyword evidence="22" id="KW-1185">Reference proteome</keyword>
<dbReference type="GO" id="GO:0051537">
    <property type="term" value="F:2 iron, 2 sulfur cluster binding"/>
    <property type="evidence" value="ECO:0007669"/>
    <property type="project" value="InterPro"/>
</dbReference>
<dbReference type="SUPFAM" id="SSF49879">
    <property type="entry name" value="SMAD/FHA domain"/>
    <property type="match status" value="1"/>
</dbReference>
<protein>
    <recommendedName>
        <fullName evidence="4">nitric oxide dioxygenase</fullName>
        <ecNumber evidence="4">1.14.12.17</ecNumber>
    </recommendedName>
</protein>
<organism evidence="21 22">
    <name type="scientific">Uabimicrobium amorphum</name>
    <dbReference type="NCBI Taxonomy" id="2596890"/>
    <lineage>
        <taxon>Bacteria</taxon>
        <taxon>Pseudomonadati</taxon>
        <taxon>Planctomycetota</taxon>
        <taxon>Candidatus Uabimicrobiia</taxon>
        <taxon>Candidatus Uabimicrobiales</taxon>
        <taxon>Candidatus Uabimicrobiaceae</taxon>
        <taxon>Candidatus Uabimicrobium</taxon>
    </lineage>
</organism>
<dbReference type="Pfam" id="PF00111">
    <property type="entry name" value="Fer2"/>
    <property type="match status" value="1"/>
</dbReference>
<dbReference type="PROSITE" id="PS51085">
    <property type="entry name" value="2FE2S_FER_2"/>
    <property type="match status" value="1"/>
</dbReference>
<feature type="domain" description="FHA" evidence="18">
    <location>
        <begin position="122"/>
        <end position="171"/>
    </location>
</feature>
<keyword evidence="7" id="KW-0285">Flavoprotein</keyword>
<name>A0A5S9IRY7_UABAM</name>
<dbReference type="GO" id="GO:0046210">
    <property type="term" value="P:nitric oxide catabolic process"/>
    <property type="evidence" value="ECO:0007669"/>
    <property type="project" value="TreeGrafter"/>
</dbReference>
<dbReference type="InterPro" id="IPR017927">
    <property type="entry name" value="FAD-bd_FR_type"/>
</dbReference>
<evidence type="ECO:0000256" key="13">
    <source>
        <dbReference type="ARBA" id="ARBA00023027"/>
    </source>
</evidence>
<dbReference type="Gene3D" id="2.40.30.10">
    <property type="entry name" value="Translation factors"/>
    <property type="match status" value="1"/>
</dbReference>
<keyword evidence="13" id="KW-0520">NAD</keyword>
<dbReference type="EC" id="1.14.12.17" evidence="4"/>
<dbReference type="RefSeq" id="WP_151970496.1">
    <property type="nucleotide sequence ID" value="NZ_AP019860.1"/>
</dbReference>
<keyword evidence="17" id="KW-1133">Transmembrane helix</keyword>
<dbReference type="Proteomes" id="UP000326354">
    <property type="component" value="Chromosome"/>
</dbReference>
<evidence type="ECO:0000256" key="12">
    <source>
        <dbReference type="ARBA" id="ARBA00023004"/>
    </source>
</evidence>
<dbReference type="OrthoDB" id="9801223at2"/>
<dbReference type="SUPFAM" id="SSF52343">
    <property type="entry name" value="Ferredoxin reductase-like, C-terminal NADP-linked domain"/>
    <property type="match status" value="1"/>
</dbReference>
<comment type="catalytic activity">
    <reaction evidence="15">
        <text>2 nitric oxide + NADPH + 2 O2 = 2 nitrate + NADP(+) + H(+)</text>
        <dbReference type="Rhea" id="RHEA:19465"/>
        <dbReference type="ChEBI" id="CHEBI:15378"/>
        <dbReference type="ChEBI" id="CHEBI:15379"/>
        <dbReference type="ChEBI" id="CHEBI:16480"/>
        <dbReference type="ChEBI" id="CHEBI:17632"/>
        <dbReference type="ChEBI" id="CHEBI:57783"/>
        <dbReference type="ChEBI" id="CHEBI:58349"/>
        <dbReference type="EC" id="1.14.12.17"/>
    </reaction>
</comment>
<sequence length="538" mass="59534">MGFILETGIVEQIIEHSGAVGAIIGLAIVALVTIQLTVYFLGSLKRSANELKQHNLEMEVLKTKLQTAKIKQYQQETATLGWNGFRKFVVKKKQHEGKQKPKGPYLTRTDENKEFHMNRDEMVVGRTKDTDIQVVHNTVSGKHARILCRRNELFVVDDFSTNGTTLNSEKLKPEVQVKLNHGDDLVFGDVPFKVSLPAGEAKEGTGSGICSFYLSPHDGRPLPSFEPGQYLTFQFKVPGETKPAVRCYSLSDSPKLDYYRVSIKRHFRKDKSPGLISHYWHDHVQEGDIIDVKAPGGKFYLDMDKQTPIVLIAGGVGITPCLSMLNTILDRKSKRETWFFYGLRNGKEHVFKEYLESVALENDHVRLHVCYSRPNDEDVKGKDYQHAERVSVDLFKRLLPSNNYDYYMCGPGPMMKSVVEGLDDWGVPEKNVHYEAFGPASVKKAKPAPAPAAGAPATKVTFAKSDQTVDWTGGTILELGEAAGISMESGCRAGNCGACVIALKSGEVNYVSEPSDPPEAGTCYACIAEPKGDIAVDA</sequence>
<keyword evidence="10" id="KW-0521">NADP</keyword>
<dbReference type="InterPro" id="IPR001041">
    <property type="entry name" value="2Fe-2S_ferredoxin-type"/>
</dbReference>
<dbReference type="InterPro" id="IPR001433">
    <property type="entry name" value="OxRdtase_FAD/NAD-bd"/>
</dbReference>
<dbReference type="SUPFAM" id="SSF54292">
    <property type="entry name" value="2Fe-2S ferredoxin-like"/>
    <property type="match status" value="1"/>
</dbReference>
<keyword evidence="9" id="KW-0274">FAD</keyword>
<gene>
    <name evidence="21" type="ORF">UABAM_04826</name>
</gene>
<dbReference type="GO" id="GO:0071500">
    <property type="term" value="P:cellular response to nitrosative stress"/>
    <property type="evidence" value="ECO:0007669"/>
    <property type="project" value="TreeGrafter"/>
</dbReference>
<evidence type="ECO:0000256" key="2">
    <source>
        <dbReference type="ARBA" id="ARBA00001974"/>
    </source>
</evidence>
<comment type="catalytic activity">
    <reaction evidence="14">
        <text>2 nitric oxide + NADH + 2 O2 = 2 nitrate + NAD(+) + H(+)</text>
        <dbReference type="Rhea" id="RHEA:19469"/>
        <dbReference type="ChEBI" id="CHEBI:15378"/>
        <dbReference type="ChEBI" id="CHEBI:15379"/>
        <dbReference type="ChEBI" id="CHEBI:16480"/>
        <dbReference type="ChEBI" id="CHEBI:17632"/>
        <dbReference type="ChEBI" id="CHEBI:57540"/>
        <dbReference type="ChEBI" id="CHEBI:57945"/>
        <dbReference type="EC" id="1.14.12.17"/>
    </reaction>
</comment>
<dbReference type="PRINTS" id="PR00410">
    <property type="entry name" value="PHEHYDRXLASE"/>
</dbReference>
<dbReference type="FunFam" id="3.40.50.80:FF:000010">
    <property type="entry name" value="Flavohemoprotein"/>
    <property type="match status" value="1"/>
</dbReference>
<feature type="transmembrane region" description="Helical" evidence="17">
    <location>
        <begin position="20"/>
        <end position="42"/>
    </location>
</feature>
<keyword evidence="8" id="KW-0479">Metal-binding</keyword>
<dbReference type="PROSITE" id="PS50006">
    <property type="entry name" value="FHA_DOMAIN"/>
    <property type="match status" value="1"/>
</dbReference>
<evidence type="ECO:0000256" key="1">
    <source>
        <dbReference type="ARBA" id="ARBA00001970"/>
    </source>
</evidence>
<comment type="similarity">
    <text evidence="3">In the C-terminal section; belongs to the flavoprotein pyridine nucleotide cytochrome reductase family.</text>
</comment>
<dbReference type="InterPro" id="IPR000253">
    <property type="entry name" value="FHA_dom"/>
</dbReference>
<evidence type="ECO:0000256" key="11">
    <source>
        <dbReference type="ARBA" id="ARBA00023002"/>
    </source>
</evidence>
<keyword evidence="17" id="KW-0812">Transmembrane</keyword>
<dbReference type="AlphaFoldDB" id="A0A5S9IRY7"/>
<dbReference type="Gene3D" id="3.10.20.30">
    <property type="match status" value="1"/>
</dbReference>
<dbReference type="PROSITE" id="PS51384">
    <property type="entry name" value="FAD_FR"/>
    <property type="match status" value="1"/>
</dbReference>
<evidence type="ECO:0000313" key="21">
    <source>
        <dbReference type="EMBL" id="BBM86440.1"/>
    </source>
</evidence>
<proteinExistence type="inferred from homology"/>
<reference evidence="21 22" key="1">
    <citation type="submission" date="2019-08" db="EMBL/GenBank/DDBJ databases">
        <title>Complete genome sequence of Candidatus Uab amorphum.</title>
        <authorList>
            <person name="Shiratori T."/>
            <person name="Suzuki S."/>
            <person name="Kakizawa Y."/>
            <person name="Ishida K."/>
        </authorList>
    </citation>
    <scope>NUCLEOTIDE SEQUENCE [LARGE SCALE GENOMIC DNA]</scope>
    <source>
        <strain evidence="21 22">SRT547</strain>
    </source>
</reference>
<dbReference type="PANTHER" id="PTHR43396">
    <property type="entry name" value="FLAVOHEMOPROTEIN"/>
    <property type="match status" value="1"/>
</dbReference>
<dbReference type="GO" id="GO:0008941">
    <property type="term" value="F:nitric oxide dioxygenase NAD(P)H activity"/>
    <property type="evidence" value="ECO:0007669"/>
    <property type="project" value="UniProtKB-EC"/>
</dbReference>
<dbReference type="GO" id="GO:0071949">
    <property type="term" value="F:FAD binding"/>
    <property type="evidence" value="ECO:0007669"/>
    <property type="project" value="TreeGrafter"/>
</dbReference>
<evidence type="ECO:0000259" key="19">
    <source>
        <dbReference type="PROSITE" id="PS51085"/>
    </source>
</evidence>
<keyword evidence="17" id="KW-0472">Membrane</keyword>
<feature type="domain" description="FAD-binding FR-type" evidence="20">
    <location>
        <begin position="189"/>
        <end position="302"/>
    </location>
</feature>
<dbReference type="InterPro" id="IPR001709">
    <property type="entry name" value="Flavoprot_Pyr_Nucl_cyt_Rdtase"/>
</dbReference>
<dbReference type="Pfam" id="PF00498">
    <property type="entry name" value="FHA"/>
    <property type="match status" value="1"/>
</dbReference>
<feature type="transmembrane region" description="Helical" evidence="17">
    <location>
        <begin position="309"/>
        <end position="329"/>
    </location>
</feature>
<evidence type="ECO:0000256" key="5">
    <source>
        <dbReference type="ARBA" id="ARBA00022617"/>
    </source>
</evidence>
<dbReference type="SMART" id="SM00240">
    <property type="entry name" value="FHA"/>
    <property type="match status" value="1"/>
</dbReference>
<keyword evidence="11" id="KW-0560">Oxidoreductase</keyword>
<accession>A0A5S9IRY7</accession>
<evidence type="ECO:0000256" key="15">
    <source>
        <dbReference type="ARBA" id="ARBA00049433"/>
    </source>
</evidence>